<evidence type="ECO:0000313" key="4">
    <source>
        <dbReference type="Proteomes" id="UP000465263"/>
    </source>
</evidence>
<comment type="caution">
    <text evidence="3">The sequence shown here is derived from an EMBL/GenBank/DDBJ whole genome shotgun (WGS) entry which is preliminary data.</text>
</comment>
<feature type="region of interest" description="Disordered" evidence="1">
    <location>
        <begin position="1"/>
        <end position="29"/>
    </location>
</feature>
<dbReference type="AlphaFoldDB" id="A0A7I9XHF1"/>
<dbReference type="InterPro" id="IPR012312">
    <property type="entry name" value="Hemerythrin-like"/>
</dbReference>
<proteinExistence type="predicted"/>
<evidence type="ECO:0000313" key="3">
    <source>
        <dbReference type="EMBL" id="GFG69374.1"/>
    </source>
</evidence>
<accession>A0A7I9XHF1</accession>
<organism evidence="3 4">
    <name type="scientific">Mycolicibacter senuensis</name>
    <dbReference type="NCBI Taxonomy" id="386913"/>
    <lineage>
        <taxon>Bacteria</taxon>
        <taxon>Bacillati</taxon>
        <taxon>Actinomycetota</taxon>
        <taxon>Actinomycetes</taxon>
        <taxon>Mycobacteriales</taxon>
        <taxon>Mycobacteriaceae</taxon>
        <taxon>Mycolicibacter</taxon>
    </lineage>
</organism>
<protein>
    <submittedName>
        <fullName evidence="3">Hemerythrin</fullName>
    </submittedName>
</protein>
<sequence length="194" mass="20793">MGIADRTVQSSRQGPLPTSPTASRPSWPEGSAEIMSTATLSVALEREHQEVDAGLEAFLAKLAAGSVDTDALHGTLAALRRHIYLEEQLLFPPISKGAQMMSVFGMIRGHGEIWRTMDALDDLATGPGDAADRDELREACRRLLTLLADHNKVEEPVIYPAADTALAPEQAAEVADFLASGRMPDGWVCAKAAM</sequence>
<evidence type="ECO:0000259" key="2">
    <source>
        <dbReference type="Pfam" id="PF01814"/>
    </source>
</evidence>
<dbReference type="Gene3D" id="1.20.120.520">
    <property type="entry name" value="nmb1532 protein domain like"/>
    <property type="match status" value="1"/>
</dbReference>
<dbReference type="Proteomes" id="UP000465263">
    <property type="component" value="Unassembled WGS sequence"/>
</dbReference>
<evidence type="ECO:0000256" key="1">
    <source>
        <dbReference type="SAM" id="MobiDB-lite"/>
    </source>
</evidence>
<gene>
    <name evidence="3" type="ORF">MSEN_10940</name>
</gene>
<reference evidence="3 4" key="1">
    <citation type="journal article" date="2019" name="Emerg. Microbes Infect.">
        <title>Comprehensive subspecies identification of 175 nontuberculous mycobacteria species based on 7547 genomic profiles.</title>
        <authorList>
            <person name="Matsumoto Y."/>
            <person name="Kinjo T."/>
            <person name="Motooka D."/>
            <person name="Nabeya D."/>
            <person name="Jung N."/>
            <person name="Uechi K."/>
            <person name="Horii T."/>
            <person name="Iida T."/>
            <person name="Fujita J."/>
            <person name="Nakamura S."/>
        </authorList>
    </citation>
    <scope>NUCLEOTIDE SEQUENCE [LARGE SCALE GENOMIC DNA]</scope>
    <source>
        <strain evidence="3 4">JCM 16017</strain>
    </source>
</reference>
<dbReference type="RefSeq" id="WP_407663419.1">
    <property type="nucleotide sequence ID" value="NZ_BLKV01000001.1"/>
</dbReference>
<name>A0A7I9XHF1_9MYCO</name>
<dbReference type="Pfam" id="PF01814">
    <property type="entry name" value="Hemerythrin"/>
    <property type="match status" value="1"/>
</dbReference>
<dbReference type="EMBL" id="BLKV01000001">
    <property type="protein sequence ID" value="GFG69374.1"/>
    <property type="molecule type" value="Genomic_DNA"/>
</dbReference>
<keyword evidence="4" id="KW-1185">Reference proteome</keyword>
<feature type="domain" description="Hemerythrin-like" evidence="2">
    <location>
        <begin position="43"/>
        <end position="162"/>
    </location>
</feature>